<dbReference type="PANTHER" id="PTHR12411">
    <property type="entry name" value="CYSTEINE PROTEASE FAMILY C1-RELATED"/>
    <property type="match status" value="1"/>
</dbReference>
<accession>A0A3Q3J3Z0</accession>
<protein>
    <submittedName>
        <fullName evidence="10">Uncharacterized protein</fullName>
    </submittedName>
</protein>
<evidence type="ECO:0000256" key="5">
    <source>
        <dbReference type="ARBA" id="ARBA00023145"/>
    </source>
</evidence>
<evidence type="ECO:0000259" key="8">
    <source>
        <dbReference type="SMART" id="SM00645"/>
    </source>
</evidence>
<keyword evidence="7" id="KW-0732">Signal</keyword>
<dbReference type="InterPro" id="IPR039417">
    <property type="entry name" value="Peptidase_C1A_papain-like"/>
</dbReference>
<dbReference type="STRING" id="43700.ENSMALP00000013014"/>
<evidence type="ECO:0000313" key="11">
    <source>
        <dbReference type="Proteomes" id="UP000261600"/>
    </source>
</evidence>
<feature type="chain" id="PRO_5018676637" evidence="7">
    <location>
        <begin position="17"/>
        <end position="388"/>
    </location>
</feature>
<evidence type="ECO:0000256" key="2">
    <source>
        <dbReference type="ARBA" id="ARBA00022670"/>
    </source>
</evidence>
<dbReference type="InterPro" id="IPR000169">
    <property type="entry name" value="Pept_cys_AS"/>
</dbReference>
<reference evidence="10" key="1">
    <citation type="submission" date="2025-08" db="UniProtKB">
        <authorList>
            <consortium name="Ensembl"/>
        </authorList>
    </citation>
    <scope>IDENTIFICATION</scope>
</reference>
<feature type="signal peptide" evidence="7">
    <location>
        <begin position="1"/>
        <end position="16"/>
    </location>
</feature>
<evidence type="ECO:0000313" key="10">
    <source>
        <dbReference type="Ensembl" id="ENSMALP00000013014.1"/>
    </source>
</evidence>
<dbReference type="Proteomes" id="UP000261600">
    <property type="component" value="Unplaced"/>
</dbReference>
<reference evidence="10" key="2">
    <citation type="submission" date="2025-09" db="UniProtKB">
        <authorList>
            <consortium name="Ensembl"/>
        </authorList>
    </citation>
    <scope>IDENTIFICATION</scope>
</reference>
<keyword evidence="11" id="KW-1185">Reference proteome</keyword>
<evidence type="ECO:0000256" key="6">
    <source>
        <dbReference type="ARBA" id="ARBA00023157"/>
    </source>
</evidence>
<evidence type="ECO:0000256" key="3">
    <source>
        <dbReference type="ARBA" id="ARBA00022801"/>
    </source>
</evidence>
<dbReference type="SUPFAM" id="SSF54001">
    <property type="entry name" value="Cysteine proteinases"/>
    <property type="match status" value="2"/>
</dbReference>
<dbReference type="GO" id="GO:0008234">
    <property type="term" value="F:cysteine-type peptidase activity"/>
    <property type="evidence" value="ECO:0007669"/>
    <property type="project" value="UniProtKB-KW"/>
</dbReference>
<dbReference type="GO" id="GO:0006508">
    <property type="term" value="P:proteolysis"/>
    <property type="evidence" value="ECO:0007669"/>
    <property type="project" value="UniProtKB-KW"/>
</dbReference>
<dbReference type="PROSITE" id="PS00139">
    <property type="entry name" value="THIOL_PROTEASE_CYS"/>
    <property type="match status" value="1"/>
</dbReference>
<dbReference type="PRINTS" id="PR00705">
    <property type="entry name" value="PAPAIN"/>
</dbReference>
<dbReference type="Pfam" id="PF00112">
    <property type="entry name" value="Peptidase_C1"/>
    <property type="match status" value="2"/>
</dbReference>
<feature type="domain" description="Cathepsin propeptide inhibitor" evidence="9">
    <location>
        <begin position="28"/>
        <end position="87"/>
    </location>
</feature>
<keyword evidence="5" id="KW-0865">Zymogen</keyword>
<organism evidence="10 11">
    <name type="scientific">Monopterus albus</name>
    <name type="common">Swamp eel</name>
    <dbReference type="NCBI Taxonomy" id="43700"/>
    <lineage>
        <taxon>Eukaryota</taxon>
        <taxon>Metazoa</taxon>
        <taxon>Chordata</taxon>
        <taxon>Craniata</taxon>
        <taxon>Vertebrata</taxon>
        <taxon>Euteleostomi</taxon>
        <taxon>Actinopterygii</taxon>
        <taxon>Neopterygii</taxon>
        <taxon>Teleostei</taxon>
        <taxon>Neoteleostei</taxon>
        <taxon>Acanthomorphata</taxon>
        <taxon>Anabantaria</taxon>
        <taxon>Synbranchiformes</taxon>
        <taxon>Synbranchidae</taxon>
        <taxon>Monopterus</taxon>
    </lineage>
</organism>
<sequence length="388" mass="42513">MLSLAVLAVCLSAVLSASTKDPKLDKDWNKWKTDHSKTYPQEEEPWRQLIWENNNNLVKQHNTEAAQGKHSFTMGTNQYSDLTSKEMELIFGLSPEPTVTQQTTGNTQNSVSAKSKSLAVAISSVDWRPLGYVTPVKNQGLCGSCWAFSATGALEGQMYKKTGNLVSLSEQNLVDCSRPQGNMGCNGGLMTYAFNYVNASKGLDTEDSYPYLGSDQQQCLYNPAYSAATCTGYVDIASGSEAALMSAVGTVGPVSVGIDASRPSFQFYTSGIYYEPYCSSKMLDHAVLVVGYVNAKTKSYWIVKNRSVKRIVSLPSCSSRVLNHGVLVVGYVNAKTKSYWVVKNRSVKRIVSLLLEIMPVMFTGFVLPEERVGRGVGISFLFPIAFME</sequence>
<keyword evidence="6" id="KW-1015">Disulfide bond</keyword>
<evidence type="ECO:0000259" key="9">
    <source>
        <dbReference type="SMART" id="SM00848"/>
    </source>
</evidence>
<dbReference type="AlphaFoldDB" id="A0A3Q3J3Z0"/>
<dbReference type="InterPro" id="IPR013128">
    <property type="entry name" value="Peptidase_C1A"/>
</dbReference>
<dbReference type="Gene3D" id="3.90.70.10">
    <property type="entry name" value="Cysteine proteinases"/>
    <property type="match status" value="1"/>
</dbReference>
<keyword evidence="4" id="KW-0788">Thiol protease</keyword>
<evidence type="ECO:0000256" key="7">
    <source>
        <dbReference type="SAM" id="SignalP"/>
    </source>
</evidence>
<dbReference type="Pfam" id="PF08246">
    <property type="entry name" value="Inhibitor_I29"/>
    <property type="match status" value="1"/>
</dbReference>
<dbReference type="InterPro" id="IPR000668">
    <property type="entry name" value="Peptidase_C1A_C"/>
</dbReference>
<dbReference type="FunFam" id="3.90.70.10:FF:000006">
    <property type="entry name" value="Cathepsin S"/>
    <property type="match status" value="1"/>
</dbReference>
<dbReference type="SMART" id="SM00848">
    <property type="entry name" value="Inhibitor_I29"/>
    <property type="match status" value="1"/>
</dbReference>
<comment type="similarity">
    <text evidence="1">Belongs to the peptidase C1 family.</text>
</comment>
<evidence type="ECO:0000256" key="1">
    <source>
        <dbReference type="ARBA" id="ARBA00008455"/>
    </source>
</evidence>
<feature type="domain" description="Peptidase C1A papain C-terminal" evidence="8">
    <location>
        <begin position="121"/>
        <end position="316"/>
    </location>
</feature>
<proteinExistence type="inferred from homology"/>
<dbReference type="Ensembl" id="ENSMALT00000013294.1">
    <property type="protein sequence ID" value="ENSMALP00000013014.1"/>
    <property type="gene ID" value="ENSMALG00000009213.1"/>
</dbReference>
<dbReference type="SMART" id="SM00645">
    <property type="entry name" value="Pept_C1"/>
    <property type="match status" value="1"/>
</dbReference>
<evidence type="ECO:0000256" key="4">
    <source>
        <dbReference type="ARBA" id="ARBA00022807"/>
    </source>
</evidence>
<dbReference type="InterPro" id="IPR013201">
    <property type="entry name" value="Prot_inhib_I29"/>
</dbReference>
<name>A0A3Q3J3Z0_MONAL</name>
<keyword evidence="3" id="KW-0378">Hydrolase</keyword>
<dbReference type="InterPro" id="IPR038765">
    <property type="entry name" value="Papain-like_cys_pep_sf"/>
</dbReference>
<keyword evidence="2" id="KW-0645">Protease</keyword>
<dbReference type="CDD" id="cd02248">
    <property type="entry name" value="Peptidase_C1A"/>
    <property type="match status" value="1"/>
</dbReference>